<reference evidence="1 2" key="1">
    <citation type="journal article" date="2024" name="Proc. Natl. Acad. Sci. U.S.A.">
        <title>The evolutionary genomics of adaptation to stress in wild rhizobium bacteria.</title>
        <authorList>
            <person name="Kehlet-Delgado H."/>
            <person name="Montoya A.P."/>
            <person name="Jensen K.T."/>
            <person name="Wendlandt C.E."/>
            <person name="Dexheimer C."/>
            <person name="Roberts M."/>
            <person name="Torres Martinez L."/>
            <person name="Friesen M.L."/>
            <person name="Griffitts J.S."/>
            <person name="Porter S.S."/>
        </authorList>
    </citation>
    <scope>NUCLEOTIDE SEQUENCE [LARGE SCALE GENOMIC DNA]</scope>
    <source>
        <strain evidence="1 2">M0468</strain>
    </source>
</reference>
<keyword evidence="2" id="KW-1185">Reference proteome</keyword>
<protein>
    <submittedName>
        <fullName evidence="1">Uncharacterized protein</fullName>
    </submittedName>
</protein>
<gene>
    <name evidence="1" type="ORF">NKI81_08385</name>
</gene>
<comment type="caution">
    <text evidence="1">The sequence shown here is derived from an EMBL/GenBank/DDBJ whole genome shotgun (WGS) entry which is preliminary data.</text>
</comment>
<name>A0ACC6SW76_9HYPH</name>
<evidence type="ECO:0000313" key="2">
    <source>
        <dbReference type="Proteomes" id="UP001480082"/>
    </source>
</evidence>
<sequence>MPNGIGFMECYTPPEDKVARLVDKHKLERADRESRLILDAERQARDAKTARLRKQRLSAEPSGERQKPAAPKRRG</sequence>
<proteinExistence type="predicted"/>
<organism evidence="1 2">
    <name type="scientific">Mesorhizobium australicum</name>
    <dbReference type="NCBI Taxonomy" id="536018"/>
    <lineage>
        <taxon>Bacteria</taxon>
        <taxon>Pseudomonadati</taxon>
        <taxon>Pseudomonadota</taxon>
        <taxon>Alphaproteobacteria</taxon>
        <taxon>Hyphomicrobiales</taxon>
        <taxon>Phyllobacteriaceae</taxon>
        <taxon>Mesorhizobium</taxon>
    </lineage>
</organism>
<accession>A0ACC6SW76</accession>
<evidence type="ECO:0000313" key="1">
    <source>
        <dbReference type="EMBL" id="MER9283978.1"/>
    </source>
</evidence>
<dbReference type="EMBL" id="JAMYRI010000004">
    <property type="protein sequence ID" value="MER9283978.1"/>
    <property type="molecule type" value="Genomic_DNA"/>
</dbReference>
<dbReference type="Proteomes" id="UP001480082">
    <property type="component" value="Unassembled WGS sequence"/>
</dbReference>